<dbReference type="InParanoid" id="C8X770"/>
<keyword evidence="3" id="KW-1185">Reference proteome</keyword>
<gene>
    <name evidence="2" type="ordered locus">Namu_0521</name>
</gene>
<evidence type="ECO:0008006" key="4">
    <source>
        <dbReference type="Google" id="ProtNLM"/>
    </source>
</evidence>
<feature type="transmembrane region" description="Helical" evidence="1">
    <location>
        <begin position="176"/>
        <end position="195"/>
    </location>
</feature>
<protein>
    <recommendedName>
        <fullName evidence="4">Integral membrane protein</fullName>
    </recommendedName>
</protein>
<dbReference type="Proteomes" id="UP000002218">
    <property type="component" value="Chromosome"/>
</dbReference>
<keyword evidence="1" id="KW-0472">Membrane</keyword>
<name>C8X770_NAKMY</name>
<keyword evidence="1" id="KW-1133">Transmembrane helix</keyword>
<evidence type="ECO:0000256" key="1">
    <source>
        <dbReference type="SAM" id="Phobius"/>
    </source>
</evidence>
<reference evidence="3" key="1">
    <citation type="submission" date="2009-09" db="EMBL/GenBank/DDBJ databases">
        <title>The complete genome of Nakamurella multipartita DSM 44233.</title>
        <authorList>
            <consortium name="US DOE Joint Genome Institute (JGI-PGF)"/>
            <person name="Lucas S."/>
            <person name="Copeland A."/>
            <person name="Lapidus A."/>
            <person name="Glavina del Rio T."/>
            <person name="Dalin E."/>
            <person name="Tice H."/>
            <person name="Bruce D."/>
            <person name="Goodwin L."/>
            <person name="Pitluck S."/>
            <person name="Kyrpides N."/>
            <person name="Mavromatis K."/>
            <person name="Ivanova N."/>
            <person name="Ovchinnikova G."/>
            <person name="Sims D."/>
            <person name="Meincke L."/>
            <person name="Brettin T."/>
            <person name="Detter J.C."/>
            <person name="Han C."/>
            <person name="Larimer F."/>
            <person name="Land M."/>
            <person name="Hauser L."/>
            <person name="Markowitz V."/>
            <person name="Cheng J.-F."/>
            <person name="Hugenholtz P."/>
            <person name="Woyke T."/>
            <person name="Wu D."/>
            <person name="Klenk H.-P."/>
            <person name="Eisen J.A."/>
        </authorList>
    </citation>
    <scope>NUCLEOTIDE SEQUENCE [LARGE SCALE GENOMIC DNA]</scope>
    <source>
        <strain evidence="3">ATCC 700099 / DSM 44233 / CIP 104796 / JCM 9543 / NBRC 105858 / Y-104</strain>
    </source>
</reference>
<feature type="transmembrane region" description="Helical" evidence="1">
    <location>
        <begin position="99"/>
        <end position="121"/>
    </location>
</feature>
<reference evidence="2 3" key="2">
    <citation type="journal article" date="2010" name="Stand. Genomic Sci.">
        <title>Complete genome sequence of Nakamurella multipartita type strain (Y-104).</title>
        <authorList>
            <person name="Tice H."/>
            <person name="Mayilraj S."/>
            <person name="Sims D."/>
            <person name="Lapidus A."/>
            <person name="Nolan M."/>
            <person name="Lucas S."/>
            <person name="Glavina Del Rio T."/>
            <person name="Copeland A."/>
            <person name="Cheng J.F."/>
            <person name="Meincke L."/>
            <person name="Bruce D."/>
            <person name="Goodwin L."/>
            <person name="Pitluck S."/>
            <person name="Ivanova N."/>
            <person name="Mavromatis K."/>
            <person name="Ovchinnikova G."/>
            <person name="Pati A."/>
            <person name="Chen A."/>
            <person name="Palaniappan K."/>
            <person name="Land M."/>
            <person name="Hauser L."/>
            <person name="Chang Y.J."/>
            <person name="Jeffries C.D."/>
            <person name="Detter J.C."/>
            <person name="Brettin T."/>
            <person name="Rohde M."/>
            <person name="Goker M."/>
            <person name="Bristow J."/>
            <person name="Eisen J.A."/>
            <person name="Markowitz V."/>
            <person name="Hugenholtz P."/>
            <person name="Kyrpides N.C."/>
            <person name="Klenk H.P."/>
            <person name="Chen F."/>
        </authorList>
    </citation>
    <scope>NUCLEOTIDE SEQUENCE [LARGE SCALE GENOMIC DNA]</scope>
    <source>
        <strain evidence="3">ATCC 700099 / DSM 44233 / CIP 104796 / JCM 9543 / NBRC 105858 / Y-104</strain>
    </source>
</reference>
<organism evidence="2 3">
    <name type="scientific">Nakamurella multipartita (strain ATCC 700099 / DSM 44233 / CIP 104796 / JCM 9543 / NBRC 105858 / Y-104)</name>
    <name type="common">Microsphaera multipartita</name>
    <dbReference type="NCBI Taxonomy" id="479431"/>
    <lineage>
        <taxon>Bacteria</taxon>
        <taxon>Bacillati</taxon>
        <taxon>Actinomycetota</taxon>
        <taxon>Actinomycetes</taxon>
        <taxon>Nakamurellales</taxon>
        <taxon>Nakamurellaceae</taxon>
        <taxon>Nakamurella</taxon>
    </lineage>
</organism>
<dbReference type="HOGENOM" id="CLU_1193833_0_0_11"/>
<proteinExistence type="predicted"/>
<dbReference type="EMBL" id="CP001737">
    <property type="protein sequence ID" value="ACV76939.1"/>
    <property type="molecule type" value="Genomic_DNA"/>
</dbReference>
<dbReference type="STRING" id="479431.Namu_0521"/>
<dbReference type="OrthoDB" id="5006352at2"/>
<evidence type="ECO:0000313" key="2">
    <source>
        <dbReference type="EMBL" id="ACV76939.1"/>
    </source>
</evidence>
<accession>C8X770</accession>
<evidence type="ECO:0000313" key="3">
    <source>
        <dbReference type="Proteomes" id="UP000002218"/>
    </source>
</evidence>
<dbReference type="eggNOG" id="ENOG5032Y4M">
    <property type="taxonomic scope" value="Bacteria"/>
</dbReference>
<feature type="transmembrane region" description="Helical" evidence="1">
    <location>
        <begin position="201"/>
        <end position="219"/>
    </location>
</feature>
<feature type="transmembrane region" description="Helical" evidence="1">
    <location>
        <begin position="73"/>
        <end position="92"/>
    </location>
</feature>
<dbReference type="AlphaFoldDB" id="C8X770"/>
<dbReference type="RefSeq" id="WP_015745857.1">
    <property type="nucleotide sequence ID" value="NC_013235.1"/>
</dbReference>
<keyword evidence="1" id="KW-0812">Transmembrane</keyword>
<sequence>MTSTVTPTAGIQTTAESRTGRVLTRLGGIALIASPLLTLGGNLTSPPQPDESSAGYIASLAADPGISAVSAGLYHYGWITLAFGVLAAIGLVRGPRGRAWTAAAAVIAAFGAMQFSGFLLADHYVAALGVLPPDVGAGIFDAANGSIWTQFWLSSAMVTALLGVPLMLAGLARAGVIGWWAAPVYVAVWVVPAFLPAPWGALVAGLASAPLVVVGLRLIQRANLTVPQPVAG</sequence>
<feature type="transmembrane region" description="Helical" evidence="1">
    <location>
        <begin position="22"/>
        <end position="43"/>
    </location>
</feature>
<dbReference type="KEGG" id="nml:Namu_0521"/>
<feature type="transmembrane region" description="Helical" evidence="1">
    <location>
        <begin position="151"/>
        <end position="169"/>
    </location>
</feature>